<dbReference type="EMBL" id="CP014859">
    <property type="protein sequence ID" value="AOS61501.1"/>
    <property type="molecule type" value="Genomic_DNA"/>
</dbReference>
<sequence length="118" mass="12902">MKNIPVNLTGYKLMITEAPQMKMRTDDVTGVESVATGFDGAPQFVVKLFMKKRPVEGERVPKGEEYAVTLRADPGDGFDEGSYVELIDATVSPWQNQRGSRFSSGISFSALGLKPTGR</sequence>
<gene>
    <name evidence="1" type="ORF">TL08_03345</name>
</gene>
<protein>
    <submittedName>
        <fullName evidence="1">Uncharacterized protein</fullName>
    </submittedName>
</protein>
<name>A0AAC9MWY3_9PSEU</name>
<evidence type="ECO:0000313" key="1">
    <source>
        <dbReference type="EMBL" id="AOS61501.1"/>
    </source>
</evidence>
<evidence type="ECO:0000313" key="2">
    <source>
        <dbReference type="Proteomes" id="UP000095210"/>
    </source>
</evidence>
<dbReference type="Proteomes" id="UP000095210">
    <property type="component" value="Chromosome"/>
</dbReference>
<accession>A0AAC9MWY3</accession>
<organism evidence="1 2">
    <name type="scientific">Actinoalloteichus hymeniacidonis</name>
    <dbReference type="NCBI Taxonomy" id="340345"/>
    <lineage>
        <taxon>Bacteria</taxon>
        <taxon>Bacillati</taxon>
        <taxon>Actinomycetota</taxon>
        <taxon>Actinomycetes</taxon>
        <taxon>Pseudonocardiales</taxon>
        <taxon>Pseudonocardiaceae</taxon>
        <taxon>Actinoalloteichus</taxon>
    </lineage>
</organism>
<reference evidence="2" key="1">
    <citation type="submission" date="2016-03" db="EMBL/GenBank/DDBJ databases">
        <title>Complete genome sequence of the type strain Actinoalloteichus hymeniacidonis DSM 45092.</title>
        <authorList>
            <person name="Schaffert L."/>
            <person name="Albersmeier A."/>
            <person name="Winkler A."/>
            <person name="Kalinowski J."/>
            <person name="Zotchev S."/>
            <person name="Ruckert C."/>
        </authorList>
    </citation>
    <scope>NUCLEOTIDE SEQUENCE [LARGE SCALE GENOMIC DNA]</scope>
    <source>
        <strain evidence="2">HPA177(T) (DSM 45092(T))</strain>
    </source>
</reference>
<proteinExistence type="predicted"/>
<dbReference type="KEGG" id="ahm:TL08_03345"/>
<keyword evidence="2" id="KW-1185">Reference proteome</keyword>
<dbReference type="AlphaFoldDB" id="A0AAC9MWY3"/>